<dbReference type="Pfam" id="PF04103">
    <property type="entry name" value="CD20"/>
    <property type="match status" value="1"/>
</dbReference>
<dbReference type="GeneTree" id="ENSGT00510000052164"/>
<reference evidence="6 7" key="1">
    <citation type="journal article" date="2021" name="G3 (Bethesda)">
        <title>Improved contiguity of the threespine stickleback genome using long-read sequencing.</title>
        <authorList>
            <person name="Nath S."/>
            <person name="Shaw D.E."/>
            <person name="White M.A."/>
        </authorList>
    </citation>
    <scope>NUCLEOTIDE SEQUENCE [LARGE SCALE GENOMIC DNA]</scope>
    <source>
        <strain evidence="6 7">Lake Benthic</strain>
    </source>
</reference>
<keyword evidence="3 5" id="KW-1133">Transmembrane helix</keyword>
<keyword evidence="7" id="KW-1185">Reference proteome</keyword>
<evidence type="ECO:0000313" key="6">
    <source>
        <dbReference type="Ensembl" id="ENSGACP00000057692.1"/>
    </source>
</evidence>
<evidence type="ECO:0000256" key="2">
    <source>
        <dbReference type="ARBA" id="ARBA00022692"/>
    </source>
</evidence>
<dbReference type="Ensembl" id="ENSGACT00000066298.1">
    <property type="protein sequence ID" value="ENSGACP00000057692.1"/>
    <property type="gene ID" value="ENSGACG00000017995.2"/>
</dbReference>
<sequence length="235" mass="26658">MAYSLTHLWINCWRPHKFFVEWGAVWPEEHYEWREYIFVAMVERESTTGDRATGQDGNQASDPMLLMSSKPLHRFVQREPRSLGIVILIFGCAEVLMGFVLAGQSESLSDRIYITFWQGALFLVCGNLSIYSEIRPSKKMVTVCLAMYVVSLLGLVVSIIFRISHFSRMFIIRQYLHHDNLDLMIAVECVLLTSSVCVAVLLIILSTVARLALKSTSTQVIVQHVLPPLSNTCSN</sequence>
<protein>
    <submittedName>
        <fullName evidence="6">Uncharacterized protein</fullName>
    </submittedName>
</protein>
<proteinExistence type="predicted"/>
<reference evidence="6" key="2">
    <citation type="submission" date="2025-08" db="UniProtKB">
        <authorList>
            <consortium name="Ensembl"/>
        </authorList>
    </citation>
    <scope>IDENTIFICATION</scope>
</reference>
<feature type="transmembrane region" description="Helical" evidence="5">
    <location>
        <begin position="83"/>
        <end position="102"/>
    </location>
</feature>
<dbReference type="Proteomes" id="UP000007635">
    <property type="component" value="Chromosome IV"/>
</dbReference>
<evidence type="ECO:0000256" key="1">
    <source>
        <dbReference type="ARBA" id="ARBA00004141"/>
    </source>
</evidence>
<organism evidence="6 7">
    <name type="scientific">Gasterosteus aculeatus aculeatus</name>
    <name type="common">three-spined stickleback</name>
    <dbReference type="NCBI Taxonomy" id="481459"/>
    <lineage>
        <taxon>Eukaryota</taxon>
        <taxon>Metazoa</taxon>
        <taxon>Chordata</taxon>
        <taxon>Craniata</taxon>
        <taxon>Vertebrata</taxon>
        <taxon>Euteleostomi</taxon>
        <taxon>Actinopterygii</taxon>
        <taxon>Neopterygii</taxon>
        <taxon>Teleostei</taxon>
        <taxon>Neoteleostei</taxon>
        <taxon>Acanthomorphata</taxon>
        <taxon>Eupercaria</taxon>
        <taxon>Perciformes</taxon>
        <taxon>Cottioidei</taxon>
        <taxon>Gasterosteales</taxon>
        <taxon>Gasterosteidae</taxon>
        <taxon>Gasterosteus</taxon>
    </lineage>
</organism>
<reference evidence="6" key="3">
    <citation type="submission" date="2025-09" db="UniProtKB">
        <authorList>
            <consortium name="Ensembl"/>
        </authorList>
    </citation>
    <scope>IDENTIFICATION</scope>
</reference>
<evidence type="ECO:0000256" key="3">
    <source>
        <dbReference type="ARBA" id="ARBA00022989"/>
    </source>
</evidence>
<feature type="transmembrane region" description="Helical" evidence="5">
    <location>
        <begin position="114"/>
        <end position="131"/>
    </location>
</feature>
<dbReference type="InterPro" id="IPR007237">
    <property type="entry name" value="CD20-like"/>
</dbReference>
<dbReference type="GO" id="GO:0016020">
    <property type="term" value="C:membrane"/>
    <property type="evidence" value="ECO:0007669"/>
    <property type="project" value="UniProtKB-SubCell"/>
</dbReference>
<evidence type="ECO:0000256" key="5">
    <source>
        <dbReference type="SAM" id="Phobius"/>
    </source>
</evidence>
<accession>A0AAQ4R3S7</accession>
<comment type="subcellular location">
    <subcellularLocation>
        <location evidence="1">Membrane</location>
        <topology evidence="1">Multi-pass membrane protein</topology>
    </subcellularLocation>
</comment>
<dbReference type="AlphaFoldDB" id="A0AAQ4R3S7"/>
<evidence type="ECO:0000256" key="4">
    <source>
        <dbReference type="ARBA" id="ARBA00023136"/>
    </source>
</evidence>
<name>A0AAQ4R3S7_GASAC</name>
<keyword evidence="2 5" id="KW-0812">Transmembrane</keyword>
<keyword evidence="4 5" id="KW-0472">Membrane</keyword>
<feature type="transmembrane region" description="Helical" evidence="5">
    <location>
        <begin position="143"/>
        <end position="163"/>
    </location>
</feature>
<evidence type="ECO:0000313" key="7">
    <source>
        <dbReference type="Proteomes" id="UP000007635"/>
    </source>
</evidence>
<feature type="transmembrane region" description="Helical" evidence="5">
    <location>
        <begin position="183"/>
        <end position="205"/>
    </location>
</feature>